<name>A0A1R3FXI3_9ROSI</name>
<comment type="caution">
    <text evidence="1">The sequence shown here is derived from an EMBL/GenBank/DDBJ whole genome shotgun (WGS) entry which is preliminary data.</text>
</comment>
<evidence type="ECO:0008006" key="3">
    <source>
        <dbReference type="Google" id="ProtNLM"/>
    </source>
</evidence>
<organism evidence="1 2">
    <name type="scientific">Corchorus olitorius</name>
    <dbReference type="NCBI Taxonomy" id="93759"/>
    <lineage>
        <taxon>Eukaryota</taxon>
        <taxon>Viridiplantae</taxon>
        <taxon>Streptophyta</taxon>
        <taxon>Embryophyta</taxon>
        <taxon>Tracheophyta</taxon>
        <taxon>Spermatophyta</taxon>
        <taxon>Magnoliopsida</taxon>
        <taxon>eudicotyledons</taxon>
        <taxon>Gunneridae</taxon>
        <taxon>Pentapetalae</taxon>
        <taxon>rosids</taxon>
        <taxon>malvids</taxon>
        <taxon>Malvales</taxon>
        <taxon>Malvaceae</taxon>
        <taxon>Grewioideae</taxon>
        <taxon>Apeibeae</taxon>
        <taxon>Corchorus</taxon>
    </lineage>
</organism>
<sequence>MEFDSLTDAERFYYTYAHGMGFSIRRGDTSDEIFWNPTM</sequence>
<keyword evidence="2" id="KW-1185">Reference proteome</keyword>
<gene>
    <name evidence="1" type="ORF">COLO4_38070</name>
</gene>
<dbReference type="AlphaFoldDB" id="A0A1R3FXI3"/>
<evidence type="ECO:0000313" key="1">
    <source>
        <dbReference type="EMBL" id="OMO50450.1"/>
    </source>
</evidence>
<evidence type="ECO:0000313" key="2">
    <source>
        <dbReference type="Proteomes" id="UP000187203"/>
    </source>
</evidence>
<accession>A0A1R3FXI3</accession>
<dbReference type="EMBL" id="AWUE01024554">
    <property type="protein sequence ID" value="OMO50450.1"/>
    <property type="molecule type" value="Genomic_DNA"/>
</dbReference>
<dbReference type="Proteomes" id="UP000187203">
    <property type="component" value="Unassembled WGS sequence"/>
</dbReference>
<reference evidence="2" key="1">
    <citation type="submission" date="2013-09" db="EMBL/GenBank/DDBJ databases">
        <title>Corchorus olitorius genome sequencing.</title>
        <authorList>
            <person name="Alam M."/>
            <person name="Haque M.S."/>
            <person name="Islam M.S."/>
            <person name="Emdad E.M."/>
            <person name="Islam M.M."/>
            <person name="Ahmed B."/>
            <person name="Halim A."/>
            <person name="Hossen Q.M.M."/>
            <person name="Hossain M.Z."/>
            <person name="Ahmed R."/>
            <person name="Khan M.M."/>
            <person name="Islam R."/>
            <person name="Rashid M.M."/>
            <person name="Khan S.A."/>
            <person name="Rahman M.S."/>
            <person name="Alam M."/>
            <person name="Yahiya A.S."/>
            <person name="Khan M.S."/>
            <person name="Azam M.S."/>
            <person name="Haque T."/>
            <person name="Lashkar M.Z.H."/>
            <person name="Akhand A.I."/>
            <person name="Morshed G."/>
            <person name="Roy S."/>
            <person name="Uddin K.S."/>
            <person name="Rabeya T."/>
            <person name="Hossain A.S."/>
            <person name="Chowdhury A."/>
            <person name="Snigdha A.R."/>
            <person name="Mortoza M.S."/>
            <person name="Matin S.A."/>
            <person name="Hoque S.M.E."/>
            <person name="Islam M.K."/>
            <person name="Roy D.K."/>
            <person name="Haider R."/>
            <person name="Moosa M.M."/>
            <person name="Elias S.M."/>
            <person name="Hasan A.M."/>
            <person name="Jahan S."/>
            <person name="Shafiuddin M."/>
            <person name="Mahmood N."/>
            <person name="Shommy N.S."/>
        </authorList>
    </citation>
    <scope>NUCLEOTIDE SEQUENCE [LARGE SCALE GENOMIC DNA]</scope>
    <source>
        <strain evidence="2">cv. O-4</strain>
    </source>
</reference>
<proteinExistence type="predicted"/>
<protein>
    <recommendedName>
        <fullName evidence="3">FAR1 domain-containing protein</fullName>
    </recommendedName>
</protein>